<dbReference type="Pfam" id="PF01161">
    <property type="entry name" value="PBP"/>
    <property type="match status" value="1"/>
</dbReference>
<comment type="caution">
    <text evidence="2">The sequence shown here is derived from an EMBL/GenBank/DDBJ whole genome shotgun (WGS) entry which is preliminary data.</text>
</comment>
<dbReference type="PANTHER" id="PTHR30289">
    <property type="entry name" value="UNCHARACTERIZED PROTEIN YBCL-RELATED"/>
    <property type="match status" value="1"/>
</dbReference>
<name>A0A225DJN6_9BACT</name>
<feature type="region of interest" description="Disordered" evidence="1">
    <location>
        <begin position="1"/>
        <end position="29"/>
    </location>
</feature>
<evidence type="ECO:0000313" key="3">
    <source>
        <dbReference type="Proteomes" id="UP000214646"/>
    </source>
</evidence>
<evidence type="ECO:0008006" key="4">
    <source>
        <dbReference type="Google" id="ProtNLM"/>
    </source>
</evidence>
<dbReference type="AlphaFoldDB" id="A0A225DJN6"/>
<dbReference type="InterPro" id="IPR036610">
    <property type="entry name" value="PEBP-like_sf"/>
</dbReference>
<dbReference type="InterPro" id="IPR005247">
    <property type="entry name" value="YbhB_YbcL/LppC-like"/>
</dbReference>
<sequence length="162" mass="17066">MVAKPTTLSVSSPTLQPGDPIPAEYTADGRDVSPPLNWADVPHGSASLVLICEDPDAPRGLFTHWVAFNLPAGSRGLGEAFPTSASLPDGVAQATTDFGRTGYGGPAPPPGKPHRYFFRLFALDTRLDLDPGASHQEVRAAMEGHILAEGEFMGTYGRAAPK</sequence>
<dbReference type="SUPFAM" id="SSF49777">
    <property type="entry name" value="PEBP-like"/>
    <property type="match status" value="1"/>
</dbReference>
<evidence type="ECO:0000256" key="1">
    <source>
        <dbReference type="SAM" id="MobiDB-lite"/>
    </source>
</evidence>
<dbReference type="Gene3D" id="3.90.280.10">
    <property type="entry name" value="PEBP-like"/>
    <property type="match status" value="1"/>
</dbReference>
<proteinExistence type="predicted"/>
<protein>
    <recommendedName>
        <fullName evidence="4">Phospholipid-binding protein</fullName>
    </recommendedName>
</protein>
<dbReference type="OrthoDB" id="9797506at2"/>
<evidence type="ECO:0000313" key="2">
    <source>
        <dbReference type="EMBL" id="OWK36347.1"/>
    </source>
</evidence>
<accession>A0A225DJN6</accession>
<keyword evidence="3" id="KW-1185">Reference proteome</keyword>
<dbReference type="CDD" id="cd00865">
    <property type="entry name" value="PEBP_bact_arch"/>
    <property type="match status" value="1"/>
</dbReference>
<dbReference type="NCBIfam" id="TIGR00481">
    <property type="entry name" value="YbhB/YbcL family Raf kinase inhibitor-like protein"/>
    <property type="match status" value="1"/>
</dbReference>
<dbReference type="InterPro" id="IPR008914">
    <property type="entry name" value="PEBP"/>
</dbReference>
<dbReference type="RefSeq" id="WP_088259364.1">
    <property type="nucleotide sequence ID" value="NZ_NIDE01000017.1"/>
</dbReference>
<dbReference type="EMBL" id="NIDE01000017">
    <property type="protein sequence ID" value="OWK36347.1"/>
    <property type="molecule type" value="Genomic_DNA"/>
</dbReference>
<gene>
    <name evidence="2" type="ORF">FRUB_08910</name>
</gene>
<reference evidence="3" key="1">
    <citation type="submission" date="2017-06" db="EMBL/GenBank/DDBJ databases">
        <title>Genome analysis of Fimbriiglobus ruber SP5, the first member of the order Planctomycetales with confirmed chitinolytic capability.</title>
        <authorList>
            <person name="Ravin N.V."/>
            <person name="Rakitin A.L."/>
            <person name="Ivanova A.A."/>
            <person name="Beletsky A.V."/>
            <person name="Kulichevskaya I.S."/>
            <person name="Mardanov A.V."/>
            <person name="Dedysh S.N."/>
        </authorList>
    </citation>
    <scope>NUCLEOTIDE SEQUENCE [LARGE SCALE GENOMIC DNA]</scope>
    <source>
        <strain evidence="3">SP5</strain>
    </source>
</reference>
<dbReference type="Proteomes" id="UP000214646">
    <property type="component" value="Unassembled WGS sequence"/>
</dbReference>
<dbReference type="PANTHER" id="PTHR30289:SF1">
    <property type="entry name" value="PEBP (PHOSPHATIDYLETHANOLAMINE-BINDING PROTEIN) FAMILY PROTEIN"/>
    <property type="match status" value="1"/>
</dbReference>
<organism evidence="2 3">
    <name type="scientific">Fimbriiglobus ruber</name>
    <dbReference type="NCBI Taxonomy" id="1908690"/>
    <lineage>
        <taxon>Bacteria</taxon>
        <taxon>Pseudomonadati</taxon>
        <taxon>Planctomycetota</taxon>
        <taxon>Planctomycetia</taxon>
        <taxon>Gemmatales</taxon>
        <taxon>Gemmataceae</taxon>
        <taxon>Fimbriiglobus</taxon>
    </lineage>
</organism>
<feature type="compositionally biased region" description="Polar residues" evidence="1">
    <location>
        <begin position="1"/>
        <end position="15"/>
    </location>
</feature>